<name>A0A1L7CGS1_9CORY</name>
<dbReference type="AlphaFoldDB" id="A0A1L7CGS1"/>
<accession>A0A1L7CGS1</accession>
<dbReference type="RefSeq" id="WP_075726704.1">
    <property type="nucleotide sequence ID" value="NZ_CP009245.1"/>
</dbReference>
<proteinExistence type="predicted"/>
<reference evidence="2 3" key="1">
    <citation type="submission" date="2014-08" db="EMBL/GenBank/DDBJ databases">
        <title>Complete genome sequence of Corynebacterium aquilae S-613T(T) (=DSM 44791(T)), isolated from the choana of a healthy golden eagle.</title>
        <authorList>
            <person name="Ruckert C."/>
            <person name="Albersmeier A."/>
            <person name="Winkler A."/>
            <person name="Kalinowski J."/>
        </authorList>
    </citation>
    <scope>NUCLEOTIDE SEQUENCE [LARGE SCALE GENOMIC DNA]</scope>
    <source>
        <strain evidence="2 3">S-613</strain>
    </source>
</reference>
<dbReference type="Pfam" id="PF02620">
    <property type="entry name" value="YceD"/>
    <property type="match status" value="1"/>
</dbReference>
<feature type="region of interest" description="Disordered" evidence="1">
    <location>
        <begin position="146"/>
        <end position="165"/>
    </location>
</feature>
<sequence length="177" mass="18910">MTSPLVFDVNTVLRGSGNSLNLDATGPAPERIGLNMVAFDKDAPLSVNAHFTPLGGETLNAYATIAGPITVHCGRCLETFTVDTTIDVNRVYTSDPNFVEGDGDASDDEGIETITGTNVDLTQALIDEAGLSWPFSPVCEDYGRECNNDDVPAPDGESGKDEKNLLDPRWAGLEKFK</sequence>
<protein>
    <recommendedName>
        <fullName evidence="4">DNA-binding protein</fullName>
    </recommendedName>
</protein>
<evidence type="ECO:0000256" key="1">
    <source>
        <dbReference type="SAM" id="MobiDB-lite"/>
    </source>
</evidence>
<dbReference type="Proteomes" id="UP000185478">
    <property type="component" value="Chromosome"/>
</dbReference>
<dbReference type="STRING" id="1431546.CAQU_08065"/>
<dbReference type="EMBL" id="CP009245">
    <property type="protein sequence ID" value="APT85036.1"/>
    <property type="molecule type" value="Genomic_DNA"/>
</dbReference>
<organism evidence="2 3">
    <name type="scientific">Corynebacterium aquilae DSM 44791</name>
    <dbReference type="NCBI Taxonomy" id="1431546"/>
    <lineage>
        <taxon>Bacteria</taxon>
        <taxon>Bacillati</taxon>
        <taxon>Actinomycetota</taxon>
        <taxon>Actinomycetes</taxon>
        <taxon>Mycobacteriales</taxon>
        <taxon>Corynebacteriaceae</taxon>
        <taxon>Corynebacterium</taxon>
    </lineage>
</organism>
<dbReference type="InterPro" id="IPR003772">
    <property type="entry name" value="YceD"/>
</dbReference>
<evidence type="ECO:0000313" key="2">
    <source>
        <dbReference type="EMBL" id="APT85036.1"/>
    </source>
</evidence>
<keyword evidence="3" id="KW-1185">Reference proteome</keyword>
<dbReference type="OrthoDB" id="9790372at2"/>
<evidence type="ECO:0000313" key="3">
    <source>
        <dbReference type="Proteomes" id="UP000185478"/>
    </source>
</evidence>
<gene>
    <name evidence="2" type="ORF">CAQU_08065</name>
</gene>
<dbReference type="KEGG" id="caqu:CAQU_08065"/>
<evidence type="ECO:0008006" key="4">
    <source>
        <dbReference type="Google" id="ProtNLM"/>
    </source>
</evidence>